<dbReference type="Proteomes" id="UP000245399">
    <property type="component" value="Chromosome"/>
</dbReference>
<dbReference type="EMBL" id="CP029449">
    <property type="protein sequence ID" value="AWL67435.1"/>
    <property type="molecule type" value="Genomic_DNA"/>
</dbReference>
<accession>A0AB33FPC5</accession>
<protein>
    <submittedName>
        <fullName evidence="1">Uncharacterized protein</fullName>
    </submittedName>
</protein>
<evidence type="ECO:0000313" key="2">
    <source>
        <dbReference type="Proteomes" id="UP000245399"/>
    </source>
</evidence>
<sequence>MHQHTIRLIYPSYFKLLECWLSSFTPVTYWCKLPGTHCVAASKQLELFWVYITNSCRILAYIKFIKVIL</sequence>
<gene>
    <name evidence="1" type="ORF">DKC05_07000</name>
</gene>
<name>A0AB33FPC5_SERMA</name>
<organism evidence="1 2">
    <name type="scientific">Serratia marcescens</name>
    <dbReference type="NCBI Taxonomy" id="615"/>
    <lineage>
        <taxon>Bacteria</taxon>
        <taxon>Pseudomonadati</taxon>
        <taxon>Pseudomonadota</taxon>
        <taxon>Gammaproteobacteria</taxon>
        <taxon>Enterobacterales</taxon>
        <taxon>Yersiniaceae</taxon>
        <taxon>Serratia</taxon>
    </lineage>
</organism>
<reference evidence="1 2" key="1">
    <citation type="submission" date="2018-05" db="EMBL/GenBank/DDBJ databases">
        <title>Klebsiella quasipneumonaiae provides a window into carbapenemase gene transfer, plasmid rearrangements and nosocomial acquisition from the hospital environment.</title>
        <authorList>
            <person name="Mathers A.J."/>
            <person name="Vegesana K."/>
            <person name="Stoesser N."/>
            <person name="Crook D."/>
            <person name="Vaughan A."/>
            <person name="Barry K."/>
            <person name="Parikh H."/>
            <person name="Sebra R."/>
            <person name="Kotay S."/>
            <person name="Walker A.S."/>
            <person name="Sheppard A.E."/>
        </authorList>
    </citation>
    <scope>NUCLEOTIDE SEQUENCE [LARGE SCALE GENOMIC DNA]</scope>
    <source>
        <strain evidence="1 2">CAV1761</strain>
    </source>
</reference>
<proteinExistence type="predicted"/>
<evidence type="ECO:0000313" key="1">
    <source>
        <dbReference type="EMBL" id="AWL67435.1"/>
    </source>
</evidence>
<dbReference type="AlphaFoldDB" id="A0AB33FPC5"/>